<evidence type="ECO:0000313" key="2">
    <source>
        <dbReference type="Proteomes" id="UP000193240"/>
    </source>
</evidence>
<dbReference type="InterPro" id="IPR012347">
    <property type="entry name" value="Ferritin-like"/>
</dbReference>
<accession>A0A1Y2LZF4</accession>
<protein>
    <submittedName>
        <fullName evidence="1">Uncharacterized protein</fullName>
    </submittedName>
</protein>
<dbReference type="SUPFAM" id="SSF47240">
    <property type="entry name" value="Ferritin-like"/>
    <property type="match status" value="1"/>
</dbReference>
<reference evidence="1 2" key="1">
    <citation type="journal article" date="2017" name="Genome Announc.">
        <title>Genome sequence of the saprophytic ascomycete Epicoccum nigrum ICMP 19927 strain isolated from New Zealand.</title>
        <authorList>
            <person name="Fokin M."/>
            <person name="Fleetwood D."/>
            <person name="Weir B.S."/>
            <person name="Villas-Boas S.G."/>
        </authorList>
    </citation>
    <scope>NUCLEOTIDE SEQUENCE [LARGE SCALE GENOMIC DNA]</scope>
    <source>
        <strain evidence="1 2">ICMP 19927</strain>
    </source>
</reference>
<dbReference type="EMBL" id="KZ107844">
    <property type="protein sequence ID" value="OSS49171.1"/>
    <property type="molecule type" value="Genomic_DNA"/>
</dbReference>
<dbReference type="Proteomes" id="UP000193240">
    <property type="component" value="Unassembled WGS sequence"/>
</dbReference>
<organism evidence="1 2">
    <name type="scientific">Epicoccum nigrum</name>
    <name type="common">Soil fungus</name>
    <name type="synonym">Epicoccum purpurascens</name>
    <dbReference type="NCBI Taxonomy" id="105696"/>
    <lineage>
        <taxon>Eukaryota</taxon>
        <taxon>Fungi</taxon>
        <taxon>Dikarya</taxon>
        <taxon>Ascomycota</taxon>
        <taxon>Pezizomycotina</taxon>
        <taxon>Dothideomycetes</taxon>
        <taxon>Pleosporomycetidae</taxon>
        <taxon>Pleosporales</taxon>
        <taxon>Pleosporineae</taxon>
        <taxon>Didymellaceae</taxon>
        <taxon>Epicoccum</taxon>
    </lineage>
</organism>
<dbReference type="PANTHER" id="PTHR31694">
    <property type="entry name" value="DESICCATION-LIKE PROTEIN"/>
    <property type="match status" value="1"/>
</dbReference>
<name>A0A1Y2LZF4_EPING</name>
<evidence type="ECO:0000313" key="1">
    <source>
        <dbReference type="EMBL" id="OSS49171.1"/>
    </source>
</evidence>
<dbReference type="InParanoid" id="A0A1Y2LZF4"/>
<sequence length="338" mass="35124">MRCRGISKTKSIDQSIIINSPSSQPCLPPLLQPHLAVFTHPTTTMKSTFAIAALAAVASAAPTKRQASGPTDADILNYALTLEHLEDNFYKQGLANFTEADFQKAGFGSDVYNRIKTISSDEATHVSFLSSALTAAGAKPVEACTYAFGVTSVQSFLATASVLEGVGVSAYLGAAADIMSKTYLTAAGSILTVEARHSAYIRGVNKQSPFPQPFDAPLSYNEVYTLAAGFITGCPASNPALPVKAFPSLSTSSMDMPIKTGSTVLLGTSGYKIEGTIYAAFIAVTGPTFVEAKAVDGGFEVVVPKGFAGQSYVVLTSCNTAATDDTIIAGPAIVEISS</sequence>
<dbReference type="AlphaFoldDB" id="A0A1Y2LZF4"/>
<dbReference type="STRING" id="105696.A0A1Y2LZF4"/>
<dbReference type="CDD" id="cd00657">
    <property type="entry name" value="Ferritin_like"/>
    <property type="match status" value="1"/>
</dbReference>
<proteinExistence type="predicted"/>
<dbReference type="Pfam" id="PF13668">
    <property type="entry name" value="Ferritin_2"/>
    <property type="match status" value="1"/>
</dbReference>
<dbReference type="InterPro" id="IPR009078">
    <property type="entry name" value="Ferritin-like_SF"/>
</dbReference>
<keyword evidence="2" id="KW-1185">Reference proteome</keyword>
<dbReference type="InterPro" id="IPR052965">
    <property type="entry name" value="Pigment-catalase-like"/>
</dbReference>
<dbReference type="PANTHER" id="PTHR31694:SF26">
    <property type="entry name" value="OS05G0151100 PROTEIN"/>
    <property type="match status" value="1"/>
</dbReference>
<dbReference type="OMA" id="ECTYSFG"/>
<gene>
    <name evidence="1" type="ORF">B5807_05505</name>
</gene>
<dbReference type="Gene3D" id="1.20.1260.10">
    <property type="match status" value="1"/>
</dbReference>